<evidence type="ECO:0000313" key="11">
    <source>
        <dbReference type="Proteomes" id="UP000078435"/>
    </source>
</evidence>
<evidence type="ECO:0000256" key="4">
    <source>
        <dbReference type="ARBA" id="ARBA00022597"/>
    </source>
</evidence>
<dbReference type="Pfam" id="PF03609">
    <property type="entry name" value="EII-Sor"/>
    <property type="match status" value="1"/>
</dbReference>
<dbReference type="PANTHER" id="PTHR32502">
    <property type="entry name" value="N-ACETYLGALACTOSAMINE PERMEASE II COMPONENT-RELATED"/>
    <property type="match status" value="1"/>
</dbReference>
<feature type="transmembrane region" description="Helical" evidence="9">
    <location>
        <begin position="92"/>
        <end position="118"/>
    </location>
</feature>
<dbReference type="PANTHER" id="PTHR32502:SF8">
    <property type="entry name" value="N-ACETYLGALACTOSAMINE PERMEASE IIC COMPONENT 1"/>
    <property type="match status" value="1"/>
</dbReference>
<evidence type="ECO:0000256" key="2">
    <source>
        <dbReference type="ARBA" id="ARBA00022448"/>
    </source>
</evidence>
<keyword evidence="8 9" id="KW-0472">Membrane</keyword>
<dbReference type="GO" id="GO:0005886">
    <property type="term" value="C:plasma membrane"/>
    <property type="evidence" value="ECO:0007669"/>
    <property type="project" value="UniProtKB-SubCell"/>
</dbReference>
<protein>
    <submittedName>
        <fullName evidence="10">PTS N-acetylgalactosamine transporter subunit IIC</fullName>
    </submittedName>
</protein>
<keyword evidence="5" id="KW-0598">Phosphotransferase system</keyword>
<name>A0A175VJH3_AEREN</name>
<evidence type="ECO:0000256" key="5">
    <source>
        <dbReference type="ARBA" id="ARBA00022683"/>
    </source>
</evidence>
<keyword evidence="7 9" id="KW-1133">Transmembrane helix</keyword>
<organism evidence="10 11">
    <name type="scientific">Aeromonas enteropelogenes</name>
    <name type="common">Aeromonas trota</name>
    <dbReference type="NCBI Taxonomy" id="29489"/>
    <lineage>
        <taxon>Bacteria</taxon>
        <taxon>Pseudomonadati</taxon>
        <taxon>Pseudomonadota</taxon>
        <taxon>Gammaproteobacteria</taxon>
        <taxon>Aeromonadales</taxon>
        <taxon>Aeromonadaceae</taxon>
        <taxon>Aeromonas</taxon>
    </lineage>
</organism>
<feature type="transmembrane region" description="Helical" evidence="9">
    <location>
        <begin position="139"/>
        <end position="159"/>
    </location>
</feature>
<gene>
    <name evidence="10" type="ORF">LCR_11310</name>
</gene>
<evidence type="ECO:0000313" key="10">
    <source>
        <dbReference type="EMBL" id="KXU80670.1"/>
    </source>
</evidence>
<dbReference type="InterPro" id="IPR004700">
    <property type="entry name" value="PTS_IIC_man"/>
</dbReference>
<dbReference type="OrthoDB" id="3190125at2"/>
<keyword evidence="4" id="KW-0762">Sugar transport</keyword>
<evidence type="ECO:0000256" key="7">
    <source>
        <dbReference type="ARBA" id="ARBA00022989"/>
    </source>
</evidence>
<dbReference type="EMBL" id="JMGO02000003">
    <property type="protein sequence ID" value="KXU80670.1"/>
    <property type="molecule type" value="Genomic_DNA"/>
</dbReference>
<dbReference type="InterPro" id="IPR047835">
    <property type="entry name" value="PTS_IIC_GalNAc_AgaW-like"/>
</dbReference>
<accession>A0A175VJH3</accession>
<evidence type="ECO:0000256" key="1">
    <source>
        <dbReference type="ARBA" id="ARBA00004651"/>
    </source>
</evidence>
<comment type="caution">
    <text evidence="10">The sequence shown here is derived from an EMBL/GenBank/DDBJ whole genome shotgun (WGS) entry which is preliminary data.</text>
</comment>
<evidence type="ECO:0000256" key="9">
    <source>
        <dbReference type="SAM" id="Phobius"/>
    </source>
</evidence>
<evidence type="ECO:0000256" key="6">
    <source>
        <dbReference type="ARBA" id="ARBA00022692"/>
    </source>
</evidence>
<dbReference type="RefSeq" id="WP_026456120.1">
    <property type="nucleotide sequence ID" value="NZ_JMGO02000003.1"/>
</dbReference>
<evidence type="ECO:0000256" key="3">
    <source>
        <dbReference type="ARBA" id="ARBA00022475"/>
    </source>
</evidence>
<dbReference type="NCBIfam" id="NF040757">
    <property type="entry name" value="AgaW"/>
    <property type="match status" value="1"/>
</dbReference>
<dbReference type="GO" id="GO:0009401">
    <property type="term" value="P:phosphoenolpyruvate-dependent sugar phosphotransferase system"/>
    <property type="evidence" value="ECO:0007669"/>
    <property type="project" value="UniProtKB-KW"/>
</dbReference>
<dbReference type="AlphaFoldDB" id="A0A175VJH3"/>
<comment type="subcellular location">
    <subcellularLocation>
        <location evidence="1">Cell membrane</location>
        <topology evidence="1">Multi-pass membrane protein</topology>
    </subcellularLocation>
</comment>
<dbReference type="InterPro" id="IPR050303">
    <property type="entry name" value="GatZ_KbaZ_carbometab"/>
</dbReference>
<evidence type="ECO:0000256" key="8">
    <source>
        <dbReference type="ARBA" id="ARBA00023136"/>
    </source>
</evidence>
<dbReference type="PROSITE" id="PS51106">
    <property type="entry name" value="PTS_EIIC_TYPE_4"/>
    <property type="match status" value="1"/>
</dbReference>
<proteinExistence type="predicted"/>
<keyword evidence="3" id="KW-1003">Cell membrane</keyword>
<feature type="transmembrane region" description="Helical" evidence="9">
    <location>
        <begin position="207"/>
        <end position="235"/>
    </location>
</feature>
<sequence>MDMITVLAIAIWCGLAGLDYYGSGLMIGRPIVTGSVVGLLMGDLKTGLEIGATLELAWLGLVPLAGAQPPNVTIGSAVGVVFGVQSGLSSSAVVGVVIPFAILMQQLTVIQFTTFATLMARVDKMAAECDIKGIERINYLGMAAYFFTFFICAFIPTYYGDVVAKAIVEQVPKGIIEGLSIAGAMMPALGFAMLLKMMLKEKRYIPFFIIGFICVTFLELPVIAIALLGLSVAVIDYFNQAERKQSMTRVEDKQMDEGI</sequence>
<reference evidence="10 11" key="1">
    <citation type="submission" date="2016-02" db="EMBL/GenBank/DDBJ databases">
        <title>Draft genome sequence of Aeromonas trota strain 1999lcr isolated from cerebrospinal fluid (CSF).</title>
        <authorList>
            <person name="Dallagassa C.B."/>
            <person name="Prediger K.C."/>
            <person name="Weiss V.A."/>
            <person name="Assis F.E."/>
            <person name="Baura V."/>
            <person name="Cruz L.M."/>
            <person name="Souza E.M."/>
            <person name="Pedrosa F.O."/>
            <person name="Fadel-Picheth C.M."/>
        </authorList>
    </citation>
    <scope>NUCLEOTIDE SEQUENCE [LARGE SCALE GENOMIC DNA]</scope>
    <source>
        <strain evidence="10 11">1999lcr</strain>
    </source>
</reference>
<keyword evidence="2" id="KW-0813">Transport</keyword>
<keyword evidence="6 9" id="KW-0812">Transmembrane</keyword>
<feature type="transmembrane region" description="Helical" evidence="9">
    <location>
        <begin position="174"/>
        <end position="195"/>
    </location>
</feature>
<dbReference type="Proteomes" id="UP000078435">
    <property type="component" value="Unassembled WGS sequence"/>
</dbReference>